<dbReference type="CDD" id="cd06578">
    <property type="entry name" value="HemD"/>
    <property type="match status" value="1"/>
</dbReference>
<evidence type="ECO:0000256" key="4">
    <source>
        <dbReference type="ARBA" id="ARBA00023239"/>
    </source>
</evidence>
<evidence type="ECO:0000256" key="5">
    <source>
        <dbReference type="ARBA" id="ARBA00023244"/>
    </source>
</evidence>
<dbReference type="InterPro" id="IPR039793">
    <property type="entry name" value="UROS/Hem4"/>
</dbReference>
<dbReference type="EC" id="4.2.1.75" evidence="3 9"/>
<feature type="domain" description="Tetrapyrrole biosynthesis uroporphyrinogen III synthase" evidence="10">
    <location>
        <begin position="24"/>
        <end position="246"/>
    </location>
</feature>
<keyword evidence="4 9" id="KW-0456">Lyase</keyword>
<dbReference type="InterPro" id="IPR036108">
    <property type="entry name" value="4pyrrol_syn_uPrphyn_synt_sf"/>
</dbReference>
<evidence type="ECO:0000256" key="1">
    <source>
        <dbReference type="ARBA" id="ARBA00004772"/>
    </source>
</evidence>
<evidence type="ECO:0000256" key="6">
    <source>
        <dbReference type="ARBA" id="ARBA00037589"/>
    </source>
</evidence>
<proteinExistence type="inferred from homology"/>
<comment type="function">
    <text evidence="6 9">Catalyzes cyclization of the linear tetrapyrrole, hydroxymethylbilane, to the macrocyclic uroporphyrinogen III.</text>
</comment>
<evidence type="ECO:0000256" key="8">
    <source>
        <dbReference type="ARBA" id="ARBA00048617"/>
    </source>
</evidence>
<dbReference type="AlphaFoldDB" id="A0A543I725"/>
<dbReference type="UniPathway" id="UPA00251">
    <property type="reaction ID" value="UER00320"/>
</dbReference>
<protein>
    <recommendedName>
        <fullName evidence="7 9">Uroporphyrinogen-III synthase</fullName>
        <ecNumber evidence="3 9">4.2.1.75</ecNumber>
    </recommendedName>
</protein>
<comment type="pathway">
    <text evidence="1 9">Porphyrin-containing compound metabolism; protoporphyrin-IX biosynthesis; coproporphyrinogen-III from 5-aminolevulinate: step 3/4.</text>
</comment>
<comment type="catalytic activity">
    <reaction evidence="8 9">
        <text>hydroxymethylbilane = uroporphyrinogen III + H2O</text>
        <dbReference type="Rhea" id="RHEA:18965"/>
        <dbReference type="ChEBI" id="CHEBI:15377"/>
        <dbReference type="ChEBI" id="CHEBI:57308"/>
        <dbReference type="ChEBI" id="CHEBI:57845"/>
        <dbReference type="EC" id="4.2.1.75"/>
    </reaction>
</comment>
<dbReference type="Gene3D" id="3.40.50.10090">
    <property type="match status" value="2"/>
</dbReference>
<evidence type="ECO:0000313" key="11">
    <source>
        <dbReference type="EMBL" id="TQM66402.1"/>
    </source>
</evidence>
<dbReference type="EMBL" id="VFPN01000001">
    <property type="protein sequence ID" value="TQM66402.1"/>
    <property type="molecule type" value="Genomic_DNA"/>
</dbReference>
<evidence type="ECO:0000256" key="3">
    <source>
        <dbReference type="ARBA" id="ARBA00013109"/>
    </source>
</evidence>
<dbReference type="SUPFAM" id="SSF69618">
    <property type="entry name" value="HemD-like"/>
    <property type="match status" value="1"/>
</dbReference>
<evidence type="ECO:0000259" key="10">
    <source>
        <dbReference type="Pfam" id="PF02602"/>
    </source>
</evidence>
<evidence type="ECO:0000256" key="9">
    <source>
        <dbReference type="RuleBase" id="RU366031"/>
    </source>
</evidence>
<dbReference type="GO" id="GO:0006780">
    <property type="term" value="P:uroporphyrinogen III biosynthetic process"/>
    <property type="evidence" value="ECO:0007669"/>
    <property type="project" value="UniProtKB-UniRule"/>
</dbReference>
<evidence type="ECO:0000313" key="12">
    <source>
        <dbReference type="Proteomes" id="UP000318331"/>
    </source>
</evidence>
<keyword evidence="5 9" id="KW-0627">Porphyrin biosynthesis</keyword>
<reference evidence="11 12" key="1">
    <citation type="submission" date="2019-06" db="EMBL/GenBank/DDBJ databases">
        <title>Sequencing the genomes of 1000 actinobacteria strains.</title>
        <authorList>
            <person name="Klenk H.-P."/>
        </authorList>
    </citation>
    <scope>NUCLEOTIDE SEQUENCE [LARGE SCALE GENOMIC DNA]</scope>
    <source>
        <strain evidence="11 12">DSM 18031</strain>
    </source>
</reference>
<keyword evidence="12" id="KW-1185">Reference proteome</keyword>
<comment type="similarity">
    <text evidence="2 9">Belongs to the uroporphyrinogen-III synthase family.</text>
</comment>
<gene>
    <name evidence="11" type="ORF">FB466_1242</name>
</gene>
<organism evidence="11 12">
    <name type="scientific">Klugiella xanthotipulae</name>
    <dbReference type="NCBI Taxonomy" id="244735"/>
    <lineage>
        <taxon>Bacteria</taxon>
        <taxon>Bacillati</taxon>
        <taxon>Actinomycetota</taxon>
        <taxon>Actinomycetes</taxon>
        <taxon>Micrococcales</taxon>
        <taxon>Microbacteriaceae</taxon>
        <taxon>Klugiella</taxon>
    </lineage>
</organism>
<dbReference type="PANTHER" id="PTHR38042">
    <property type="entry name" value="UROPORPHYRINOGEN-III SYNTHASE, CHLOROPLASTIC"/>
    <property type="match status" value="1"/>
</dbReference>
<evidence type="ECO:0000256" key="2">
    <source>
        <dbReference type="ARBA" id="ARBA00008133"/>
    </source>
</evidence>
<dbReference type="RefSeq" id="WP_425460892.1">
    <property type="nucleotide sequence ID" value="NZ_BAAAYS010000003.1"/>
</dbReference>
<accession>A0A543I725</accession>
<name>A0A543I725_9MICO</name>
<dbReference type="Proteomes" id="UP000318331">
    <property type="component" value="Unassembled WGS sequence"/>
</dbReference>
<sequence length="259" mass="27307">MTASSKPLTGWRVLVPRGGPWGDRVAASLRNNGAQPVIAPLINFAPTDETEQLVAALERLAAGEFAWITATSATVVDVLAHHSVVIPPETRVAAVGETTAAAFLAAGYAVDIAPSGDENTTYGLLKEWDEIRRGTPLKVLTLRSNTAVPVLTKGLLALGHDVTQVVAFRTVGVPVTERIHEDVLSGRINAILITSGSVAEQVRDQFPELPEGTLLACVGPQTKKDAEAQGLRIDVVADERTTESLVNAVASVADTGEEH</sequence>
<comment type="caution">
    <text evidence="11">The sequence shown here is derived from an EMBL/GenBank/DDBJ whole genome shotgun (WGS) entry which is preliminary data.</text>
</comment>
<dbReference type="GO" id="GO:0006782">
    <property type="term" value="P:protoporphyrinogen IX biosynthetic process"/>
    <property type="evidence" value="ECO:0007669"/>
    <property type="project" value="UniProtKB-UniRule"/>
</dbReference>
<dbReference type="GO" id="GO:0004852">
    <property type="term" value="F:uroporphyrinogen-III synthase activity"/>
    <property type="evidence" value="ECO:0007669"/>
    <property type="project" value="UniProtKB-UniRule"/>
</dbReference>
<dbReference type="Pfam" id="PF02602">
    <property type="entry name" value="HEM4"/>
    <property type="match status" value="1"/>
</dbReference>
<dbReference type="PANTHER" id="PTHR38042:SF1">
    <property type="entry name" value="UROPORPHYRINOGEN-III SYNTHASE, CHLOROPLASTIC"/>
    <property type="match status" value="1"/>
</dbReference>
<dbReference type="InterPro" id="IPR003754">
    <property type="entry name" value="4pyrrol_synth_uPrphyn_synth"/>
</dbReference>
<evidence type="ECO:0000256" key="7">
    <source>
        <dbReference type="ARBA" id="ARBA00040167"/>
    </source>
</evidence>